<reference evidence="3" key="1">
    <citation type="submission" date="2012-09" db="EMBL/GenBank/DDBJ databases">
        <authorList>
            <person name="Martin A.A."/>
        </authorList>
    </citation>
    <scope>NUCLEOTIDE SEQUENCE</scope>
</reference>
<dbReference type="WBParaSite" id="ACAC_0000970001-mRNA-1">
    <property type="protein sequence ID" value="ACAC_0000970001-mRNA-1"/>
    <property type="gene ID" value="ACAC_0000970001"/>
</dbReference>
<feature type="region of interest" description="Disordered" evidence="1">
    <location>
        <begin position="15"/>
        <end position="50"/>
    </location>
</feature>
<accession>A0A0K0DFF8</accession>
<reference evidence="4" key="2">
    <citation type="submission" date="2017-02" db="UniProtKB">
        <authorList>
            <consortium name="WormBaseParasite"/>
        </authorList>
    </citation>
    <scope>IDENTIFICATION</scope>
</reference>
<keyword evidence="3" id="KW-1185">Reference proteome</keyword>
<dbReference type="InterPro" id="IPR013087">
    <property type="entry name" value="Znf_C2H2_type"/>
</dbReference>
<proteinExistence type="predicted"/>
<dbReference type="AlphaFoldDB" id="A0A0K0DFF8"/>
<evidence type="ECO:0000259" key="2">
    <source>
        <dbReference type="PROSITE" id="PS00028"/>
    </source>
</evidence>
<evidence type="ECO:0000256" key="1">
    <source>
        <dbReference type="SAM" id="MobiDB-lite"/>
    </source>
</evidence>
<dbReference type="STRING" id="6313.A0A0K0DFF8"/>
<evidence type="ECO:0000313" key="3">
    <source>
        <dbReference type="Proteomes" id="UP000035642"/>
    </source>
</evidence>
<protein>
    <submittedName>
        <fullName evidence="4">C2H2-type domain-containing protein</fullName>
    </submittedName>
</protein>
<name>A0A0K0DFF8_ANGCA</name>
<dbReference type="PROSITE" id="PS00028">
    <property type="entry name" value="ZINC_FINGER_C2H2_1"/>
    <property type="match status" value="1"/>
</dbReference>
<dbReference type="Proteomes" id="UP000035642">
    <property type="component" value="Unassembled WGS sequence"/>
</dbReference>
<evidence type="ECO:0000313" key="4">
    <source>
        <dbReference type="WBParaSite" id="ACAC_0000970001-mRNA-1"/>
    </source>
</evidence>
<feature type="domain" description="C2H2-type" evidence="2">
    <location>
        <begin position="242"/>
        <end position="265"/>
    </location>
</feature>
<sequence length="274" mass="30711">MSPSPRQDRQCFTGDFEITRLDNTPDVDGDHIGNSEATQVAPSAEKHDEAADSVLYSGSSMPSYVDDDDEQTVEHVSERRAAAICSDITTMSDDDPDPSNPKFHSRLFVKRLLQICHESMATPQIQLLRKLHTNRMVRRTAAICSDITTLSHDEPDSADPNRPPMPVPNAVICHESMATPKIQSLHELHTNGMKWFCLDCATAQVDEIEAVKHYFSVHVKEAEQEDTAKGILFRPVHYQLHCPFPKCRQPLSTLKSLRLHINKMHKAETTSSSA</sequence>
<organism evidence="3 4">
    <name type="scientific">Angiostrongylus cantonensis</name>
    <name type="common">Rat lungworm</name>
    <dbReference type="NCBI Taxonomy" id="6313"/>
    <lineage>
        <taxon>Eukaryota</taxon>
        <taxon>Metazoa</taxon>
        <taxon>Ecdysozoa</taxon>
        <taxon>Nematoda</taxon>
        <taxon>Chromadorea</taxon>
        <taxon>Rhabditida</taxon>
        <taxon>Rhabditina</taxon>
        <taxon>Rhabditomorpha</taxon>
        <taxon>Strongyloidea</taxon>
        <taxon>Metastrongylidae</taxon>
        <taxon>Angiostrongylus</taxon>
    </lineage>
</organism>